<dbReference type="InterPro" id="IPR020084">
    <property type="entry name" value="NUDIX_hydrolase_CS"/>
</dbReference>
<accession>A0A1G8HHZ2</accession>
<dbReference type="AlphaFoldDB" id="A0A1G8HHZ2"/>
<evidence type="ECO:0000313" key="5">
    <source>
        <dbReference type="Proteomes" id="UP000509222"/>
    </source>
</evidence>
<dbReference type="PROSITE" id="PS00893">
    <property type="entry name" value="NUDIX_BOX"/>
    <property type="match status" value="1"/>
</dbReference>
<dbReference type="eggNOG" id="COG1051">
    <property type="taxonomic scope" value="Bacteria"/>
</dbReference>
<dbReference type="PANTHER" id="PTHR43046">
    <property type="entry name" value="GDP-MANNOSE MANNOSYL HYDROLASE"/>
    <property type="match status" value="1"/>
</dbReference>
<dbReference type="GO" id="GO:0016787">
    <property type="term" value="F:hydrolase activity"/>
    <property type="evidence" value="ECO:0007669"/>
    <property type="project" value="UniProtKB-KW"/>
</dbReference>
<keyword evidence="2 3" id="KW-0378">Hydrolase</keyword>
<evidence type="ECO:0000256" key="2">
    <source>
        <dbReference type="ARBA" id="ARBA00022801"/>
    </source>
</evidence>
<dbReference type="PANTHER" id="PTHR43046:SF2">
    <property type="entry name" value="8-OXO-DGTP DIPHOSPHATASE-RELATED"/>
    <property type="match status" value="1"/>
</dbReference>
<dbReference type="Pfam" id="PF00293">
    <property type="entry name" value="NUDIX"/>
    <property type="match status" value="1"/>
</dbReference>
<reference evidence="5" key="2">
    <citation type="submission" date="2020-06" db="EMBL/GenBank/DDBJ databases">
        <title>Isolation of Planomicrobium glaciei.</title>
        <authorList>
            <person name="Malisova L."/>
            <person name="Safrankova R."/>
            <person name="Jakubu V."/>
            <person name="Spanelova P."/>
        </authorList>
    </citation>
    <scope>NUCLEOTIDE SEQUENCE [LARGE SCALE GENOMIC DNA]</scope>
    <source>
        <strain evidence="5">NRL-ATB46093</strain>
    </source>
</reference>
<gene>
    <name evidence="4" type="ORF">HF394_16175</name>
</gene>
<dbReference type="PROSITE" id="PS51462">
    <property type="entry name" value="NUDIX"/>
    <property type="match status" value="1"/>
</dbReference>
<dbReference type="CDD" id="cd02883">
    <property type="entry name" value="NUDIX_Hydrolase"/>
    <property type="match status" value="1"/>
</dbReference>
<dbReference type="RefSeq" id="WP_157833105.1">
    <property type="nucleotide sequence ID" value="NZ_CP051177.1"/>
</dbReference>
<keyword evidence="5" id="KW-1185">Reference proteome</keyword>
<name>A0A1G8HHZ2_9BACL</name>
<dbReference type="InterPro" id="IPR020476">
    <property type="entry name" value="Nudix_hydrolase"/>
</dbReference>
<dbReference type="Gene3D" id="3.90.79.10">
    <property type="entry name" value="Nucleoside Triphosphate Pyrophosphohydrolase"/>
    <property type="match status" value="1"/>
</dbReference>
<dbReference type="InterPro" id="IPR015797">
    <property type="entry name" value="NUDIX_hydrolase-like_dom_sf"/>
</dbReference>
<comment type="similarity">
    <text evidence="3">Belongs to the Nudix hydrolase family.</text>
</comment>
<dbReference type="EMBL" id="CP051177">
    <property type="protein sequence ID" value="QKX51989.1"/>
    <property type="molecule type" value="Genomic_DNA"/>
</dbReference>
<evidence type="ECO:0000256" key="1">
    <source>
        <dbReference type="ARBA" id="ARBA00001946"/>
    </source>
</evidence>
<dbReference type="PRINTS" id="PR00502">
    <property type="entry name" value="NUDIXFAMILY"/>
</dbReference>
<sequence length="91" mass="10093">MADPRKIWHGAAALVMQEHKLLMVKAKESGKWSIPSGGIEKGESPEQACVREVWEETGCTVKVHGSIHTKKIVIKGYDVTTSYFHCKLVEG</sequence>
<dbReference type="InterPro" id="IPR000086">
    <property type="entry name" value="NUDIX_hydrolase_dom"/>
</dbReference>
<reference evidence="4 5" key="1">
    <citation type="submission" date="2020-04" db="EMBL/GenBank/DDBJ databases">
        <authorList>
            <person name="Pajer P."/>
            <person name="Broz P."/>
        </authorList>
    </citation>
    <scope>NUCLEOTIDE SEQUENCE [LARGE SCALE GENOMIC DNA]</scope>
    <source>
        <strain evidence="5">NRL-ATB46093</strain>
    </source>
</reference>
<organism evidence="4 5">
    <name type="scientific">Planococcus glaciei</name>
    <dbReference type="NCBI Taxonomy" id="459472"/>
    <lineage>
        <taxon>Bacteria</taxon>
        <taxon>Bacillati</taxon>
        <taxon>Bacillota</taxon>
        <taxon>Bacilli</taxon>
        <taxon>Bacillales</taxon>
        <taxon>Caryophanaceae</taxon>
        <taxon>Planococcus</taxon>
    </lineage>
</organism>
<evidence type="ECO:0000313" key="4">
    <source>
        <dbReference type="EMBL" id="QKX51989.1"/>
    </source>
</evidence>
<protein>
    <submittedName>
        <fullName evidence="4">NUDIX domain-containing protein</fullName>
    </submittedName>
</protein>
<proteinExistence type="inferred from homology"/>
<evidence type="ECO:0000256" key="3">
    <source>
        <dbReference type="RuleBase" id="RU003476"/>
    </source>
</evidence>
<comment type="cofactor">
    <cofactor evidence="1">
        <name>Mg(2+)</name>
        <dbReference type="ChEBI" id="CHEBI:18420"/>
    </cofactor>
</comment>
<dbReference type="SUPFAM" id="SSF55811">
    <property type="entry name" value="Nudix"/>
    <property type="match status" value="1"/>
</dbReference>
<dbReference type="Proteomes" id="UP000509222">
    <property type="component" value="Chromosome"/>
</dbReference>